<dbReference type="InterPro" id="IPR035896">
    <property type="entry name" value="AN1-like_Znf"/>
</dbReference>
<dbReference type="SMART" id="SM00259">
    <property type="entry name" value="ZnF_A20"/>
    <property type="match status" value="1"/>
</dbReference>
<keyword evidence="9" id="KW-1185">Reference proteome</keyword>
<dbReference type="PANTHER" id="PTHR10634:SF149">
    <property type="entry name" value="AN1-TYPE DOMAIN-CONTAINING PROTEIN-RELATED"/>
    <property type="match status" value="1"/>
</dbReference>
<keyword evidence="3" id="KW-0862">Zinc</keyword>
<dbReference type="Pfam" id="PF01428">
    <property type="entry name" value="zf-AN1"/>
    <property type="match status" value="1"/>
</dbReference>
<keyword evidence="2 4" id="KW-0863">Zinc-finger</keyword>
<evidence type="ECO:0000256" key="2">
    <source>
        <dbReference type="ARBA" id="ARBA00022771"/>
    </source>
</evidence>
<evidence type="ECO:0000313" key="9">
    <source>
        <dbReference type="Proteomes" id="UP001497623"/>
    </source>
</evidence>
<feature type="region of interest" description="Disordered" evidence="5">
    <location>
        <begin position="73"/>
        <end position="138"/>
    </location>
</feature>
<dbReference type="InterPro" id="IPR002653">
    <property type="entry name" value="Znf_A20"/>
</dbReference>
<dbReference type="Gene3D" id="4.10.1110.10">
    <property type="entry name" value="AN1-like Zinc finger"/>
    <property type="match status" value="1"/>
</dbReference>
<feature type="domain" description="A20-type" evidence="6">
    <location>
        <begin position="8"/>
        <end position="42"/>
    </location>
</feature>
<dbReference type="FunFam" id="4.10.1110.10:FF:000001">
    <property type="entry name" value="Zinc finger AN1-type containing 6"/>
    <property type="match status" value="1"/>
</dbReference>
<sequence>MESENQMEAGPVLCRMGCGFFGSQSTDGLCSKCYKDQLKKKNQPPTSISSPAVSSVVSAASKVMPQATSVPITSVPTSTALPTIPSLSQVSGTPSTPEKTGESSSAAAAGVEGAEAQAAQASTEGSSGSPEKEGAKKKKNKCHMCKKKVGLTGFTCRCGGLYCSVHRYSNEHQCTFDYREHGAEEIRRNNPVIKGEKIQKI</sequence>
<feature type="compositionally biased region" description="Polar residues" evidence="5">
    <location>
        <begin position="85"/>
        <end position="98"/>
    </location>
</feature>
<evidence type="ECO:0000256" key="4">
    <source>
        <dbReference type="PROSITE-ProRule" id="PRU00449"/>
    </source>
</evidence>
<evidence type="ECO:0000256" key="5">
    <source>
        <dbReference type="SAM" id="MobiDB-lite"/>
    </source>
</evidence>
<evidence type="ECO:0000259" key="7">
    <source>
        <dbReference type="PROSITE" id="PS51039"/>
    </source>
</evidence>
<reference evidence="8 9" key="1">
    <citation type="submission" date="2024-05" db="EMBL/GenBank/DDBJ databases">
        <authorList>
            <person name="Wallberg A."/>
        </authorList>
    </citation>
    <scope>NUCLEOTIDE SEQUENCE [LARGE SCALE GENOMIC DNA]</scope>
</reference>
<dbReference type="SUPFAM" id="SSF57716">
    <property type="entry name" value="Glucocorticoid receptor-like (DNA-binding domain)"/>
    <property type="match status" value="1"/>
</dbReference>
<dbReference type="InterPro" id="IPR000058">
    <property type="entry name" value="Znf_AN1"/>
</dbReference>
<dbReference type="SMART" id="SM00154">
    <property type="entry name" value="ZnF_AN1"/>
    <property type="match status" value="1"/>
</dbReference>
<keyword evidence="1" id="KW-0479">Metal-binding</keyword>
<comment type="caution">
    <text evidence="8">The sequence shown here is derived from an EMBL/GenBank/DDBJ whole genome shotgun (WGS) entry which is preliminary data.</text>
</comment>
<gene>
    <name evidence="8" type="ORF">MNOR_LOCUS13164</name>
</gene>
<dbReference type="PROSITE" id="PS51039">
    <property type="entry name" value="ZF_AN1"/>
    <property type="match status" value="1"/>
</dbReference>
<evidence type="ECO:0008006" key="10">
    <source>
        <dbReference type="Google" id="ProtNLM"/>
    </source>
</evidence>
<organism evidence="8 9">
    <name type="scientific">Meganyctiphanes norvegica</name>
    <name type="common">Northern krill</name>
    <name type="synonym">Thysanopoda norvegica</name>
    <dbReference type="NCBI Taxonomy" id="48144"/>
    <lineage>
        <taxon>Eukaryota</taxon>
        <taxon>Metazoa</taxon>
        <taxon>Ecdysozoa</taxon>
        <taxon>Arthropoda</taxon>
        <taxon>Crustacea</taxon>
        <taxon>Multicrustacea</taxon>
        <taxon>Malacostraca</taxon>
        <taxon>Eumalacostraca</taxon>
        <taxon>Eucarida</taxon>
        <taxon>Euphausiacea</taxon>
        <taxon>Euphausiidae</taxon>
        <taxon>Meganyctiphanes</taxon>
    </lineage>
</organism>
<dbReference type="Gene3D" id="1.20.5.4770">
    <property type="match status" value="1"/>
</dbReference>
<dbReference type="EMBL" id="CAXKWB010007442">
    <property type="protein sequence ID" value="CAL4087161.1"/>
    <property type="molecule type" value="Genomic_DNA"/>
</dbReference>
<dbReference type="GO" id="GO:0003677">
    <property type="term" value="F:DNA binding"/>
    <property type="evidence" value="ECO:0007669"/>
    <property type="project" value="InterPro"/>
</dbReference>
<dbReference type="Proteomes" id="UP001497623">
    <property type="component" value="Unassembled WGS sequence"/>
</dbReference>
<feature type="domain" description="AN1-type" evidence="7">
    <location>
        <begin position="136"/>
        <end position="182"/>
    </location>
</feature>
<evidence type="ECO:0000259" key="6">
    <source>
        <dbReference type="PROSITE" id="PS51036"/>
    </source>
</evidence>
<name>A0AAV2QHQ9_MEGNR</name>
<feature type="compositionally biased region" description="Low complexity" evidence="5">
    <location>
        <begin position="102"/>
        <end position="129"/>
    </location>
</feature>
<dbReference type="AlphaFoldDB" id="A0AAV2QHQ9"/>
<evidence type="ECO:0000256" key="1">
    <source>
        <dbReference type="ARBA" id="ARBA00022723"/>
    </source>
</evidence>
<dbReference type="SUPFAM" id="SSF118310">
    <property type="entry name" value="AN1-like Zinc finger"/>
    <property type="match status" value="1"/>
</dbReference>
<dbReference type="GO" id="GO:0008270">
    <property type="term" value="F:zinc ion binding"/>
    <property type="evidence" value="ECO:0007669"/>
    <property type="project" value="UniProtKB-KW"/>
</dbReference>
<accession>A0AAV2QHQ9</accession>
<dbReference type="PROSITE" id="PS51036">
    <property type="entry name" value="ZF_A20"/>
    <property type="match status" value="1"/>
</dbReference>
<proteinExistence type="predicted"/>
<evidence type="ECO:0000313" key="8">
    <source>
        <dbReference type="EMBL" id="CAL4087161.1"/>
    </source>
</evidence>
<evidence type="ECO:0000256" key="3">
    <source>
        <dbReference type="ARBA" id="ARBA00022833"/>
    </source>
</evidence>
<dbReference type="PANTHER" id="PTHR10634">
    <property type="entry name" value="AN1-TYPE ZINC FINGER PROTEIN"/>
    <property type="match status" value="1"/>
</dbReference>
<dbReference type="Pfam" id="PF01754">
    <property type="entry name" value="zf-A20"/>
    <property type="match status" value="1"/>
</dbReference>
<dbReference type="InterPro" id="IPR050652">
    <property type="entry name" value="AN1_A20_ZnFinger"/>
</dbReference>
<protein>
    <recommendedName>
        <fullName evidence="10">AN1-type zinc finger protein 6</fullName>
    </recommendedName>
</protein>